<gene>
    <name evidence="2" type="ORF">PARMNEM_LOCUS12339</name>
</gene>
<keyword evidence="3" id="KW-1185">Reference proteome</keyword>
<sequence length="168" mass="19840">MNHLLLILTLLITANVNAKPLEQQNQDGDEHKVTQLRQDFKLVAYVENFKNIMAEYVSSEYRHLTINEVEKVKATLEEFLHNFAKDLKEILDHPEESRKFVENRYQVDDGISDATFEEIKQRVMHEFSDIGDETANEIVYRLRRNLLWTRQKLDHIIEDSRRANVANS</sequence>
<feature type="chain" id="PRO_5043483125" evidence="1">
    <location>
        <begin position="19"/>
        <end position="168"/>
    </location>
</feature>
<comment type="caution">
    <text evidence="2">The sequence shown here is derived from an EMBL/GenBank/DDBJ whole genome shotgun (WGS) entry which is preliminary data.</text>
</comment>
<feature type="signal peptide" evidence="1">
    <location>
        <begin position="1"/>
        <end position="18"/>
    </location>
</feature>
<protein>
    <submittedName>
        <fullName evidence="2">Uncharacterized protein</fullName>
    </submittedName>
</protein>
<dbReference type="AlphaFoldDB" id="A0AAV1LEB5"/>
<accession>A0AAV1LEB5</accession>
<dbReference type="EMBL" id="CAVLGL010000087">
    <property type="protein sequence ID" value="CAK1592359.1"/>
    <property type="molecule type" value="Genomic_DNA"/>
</dbReference>
<evidence type="ECO:0000313" key="3">
    <source>
        <dbReference type="Proteomes" id="UP001314205"/>
    </source>
</evidence>
<dbReference type="Proteomes" id="UP001314205">
    <property type="component" value="Unassembled WGS sequence"/>
</dbReference>
<keyword evidence="1" id="KW-0732">Signal</keyword>
<name>A0AAV1LEB5_9NEOP</name>
<evidence type="ECO:0000313" key="2">
    <source>
        <dbReference type="EMBL" id="CAK1592359.1"/>
    </source>
</evidence>
<evidence type="ECO:0000256" key="1">
    <source>
        <dbReference type="SAM" id="SignalP"/>
    </source>
</evidence>
<organism evidence="2 3">
    <name type="scientific">Parnassius mnemosyne</name>
    <name type="common">clouded apollo</name>
    <dbReference type="NCBI Taxonomy" id="213953"/>
    <lineage>
        <taxon>Eukaryota</taxon>
        <taxon>Metazoa</taxon>
        <taxon>Ecdysozoa</taxon>
        <taxon>Arthropoda</taxon>
        <taxon>Hexapoda</taxon>
        <taxon>Insecta</taxon>
        <taxon>Pterygota</taxon>
        <taxon>Neoptera</taxon>
        <taxon>Endopterygota</taxon>
        <taxon>Lepidoptera</taxon>
        <taxon>Glossata</taxon>
        <taxon>Ditrysia</taxon>
        <taxon>Papilionoidea</taxon>
        <taxon>Papilionidae</taxon>
        <taxon>Parnassiinae</taxon>
        <taxon>Parnassini</taxon>
        <taxon>Parnassius</taxon>
        <taxon>Driopa</taxon>
    </lineage>
</organism>
<reference evidence="2 3" key="1">
    <citation type="submission" date="2023-11" db="EMBL/GenBank/DDBJ databases">
        <authorList>
            <person name="Hedman E."/>
            <person name="Englund M."/>
            <person name="Stromberg M."/>
            <person name="Nyberg Akerstrom W."/>
            <person name="Nylinder S."/>
            <person name="Jareborg N."/>
            <person name="Kallberg Y."/>
            <person name="Kronander E."/>
        </authorList>
    </citation>
    <scope>NUCLEOTIDE SEQUENCE [LARGE SCALE GENOMIC DNA]</scope>
</reference>
<proteinExistence type="predicted"/>